<evidence type="ECO:0000313" key="4">
    <source>
        <dbReference type="Proteomes" id="UP000199727"/>
    </source>
</evidence>
<keyword evidence="2" id="KW-1133">Transmembrane helix</keyword>
<dbReference type="Proteomes" id="UP000199727">
    <property type="component" value="Unassembled WGS sequence"/>
</dbReference>
<feature type="region of interest" description="Disordered" evidence="1">
    <location>
        <begin position="430"/>
        <end position="605"/>
    </location>
</feature>
<feature type="transmembrane region" description="Helical" evidence="2">
    <location>
        <begin position="189"/>
        <end position="211"/>
    </location>
</feature>
<gene>
    <name evidence="3" type="ORF">C361_01295</name>
</gene>
<feature type="region of interest" description="Disordered" evidence="1">
    <location>
        <begin position="291"/>
        <end position="353"/>
    </location>
</feature>
<dbReference type="PANTHER" id="PTHR28297:SF1">
    <property type="entry name" value="FUNGAL PROTEIN"/>
    <property type="match status" value="1"/>
</dbReference>
<keyword evidence="2" id="KW-0472">Membrane</keyword>
<evidence type="ECO:0000256" key="2">
    <source>
        <dbReference type="SAM" id="Phobius"/>
    </source>
</evidence>
<dbReference type="Pfam" id="PF10445">
    <property type="entry name" value="DUF2456"/>
    <property type="match status" value="1"/>
</dbReference>
<organism evidence="3 4">
    <name type="scientific">Cryptococcus neoformans Tu259-1</name>
    <dbReference type="NCBI Taxonomy" id="1230072"/>
    <lineage>
        <taxon>Eukaryota</taxon>
        <taxon>Fungi</taxon>
        <taxon>Dikarya</taxon>
        <taxon>Basidiomycota</taxon>
        <taxon>Agaricomycotina</taxon>
        <taxon>Tremellomycetes</taxon>
        <taxon>Tremellales</taxon>
        <taxon>Cryptococcaceae</taxon>
        <taxon>Cryptococcus</taxon>
        <taxon>Cryptococcus neoformans species complex</taxon>
    </lineage>
</organism>
<keyword evidence="2" id="KW-0812">Transmembrane</keyword>
<feature type="transmembrane region" description="Helical" evidence="2">
    <location>
        <begin position="20"/>
        <end position="44"/>
    </location>
</feature>
<feature type="compositionally biased region" description="Low complexity" evidence="1">
    <location>
        <begin position="334"/>
        <end position="344"/>
    </location>
</feature>
<accession>A0A854QJ57</accession>
<feature type="compositionally biased region" description="Low complexity" evidence="1">
    <location>
        <begin position="455"/>
        <end position="466"/>
    </location>
</feature>
<dbReference type="PANTHER" id="PTHR28297">
    <property type="entry name" value="FUNGAL PROTEIN"/>
    <property type="match status" value="1"/>
</dbReference>
<evidence type="ECO:0000256" key="1">
    <source>
        <dbReference type="SAM" id="MobiDB-lite"/>
    </source>
</evidence>
<comment type="caution">
    <text evidence="3">The sequence shown here is derived from an EMBL/GenBank/DDBJ whole genome shotgun (WGS) entry which is preliminary data.</text>
</comment>
<protein>
    <submittedName>
        <fullName evidence="3">Uncharacterized protein</fullName>
    </submittedName>
</protein>
<name>A0A854QJ57_CRYNE</name>
<reference evidence="3 4" key="1">
    <citation type="submission" date="2017-06" db="EMBL/GenBank/DDBJ databases">
        <title>Global population genomics of the pathogenic fungus Cryptococcus neoformans var. grubii.</title>
        <authorList>
            <person name="Cuomo C."/>
            <person name="Litvintseva A."/>
            <person name="Chen Y."/>
            <person name="Young S."/>
            <person name="Zeng Q."/>
            <person name="Chapman S."/>
            <person name="Gujja S."/>
            <person name="Saif S."/>
            <person name="Birren B."/>
        </authorList>
    </citation>
    <scope>NUCLEOTIDE SEQUENCE [LARGE SCALE GENOMIC DNA]</scope>
    <source>
        <strain evidence="3 4">Tu259-1</strain>
    </source>
</reference>
<sequence>MESLLRPFPTPLTGKQWFYLLFLQGVAAGIIDGGANFGIAYAMYHNQKEIKMWVLAENTIAGDLGVTPIIQCLASMLITSTLVHTDLHHHAVAPLPYVWPHVEHLPDPRILLDKIFARKDVAREKTEDGMGDINYPSSRSEMEGHKGWLYYPRMLVRFTFEGTEANILFSPFKAKLFLLKALLTAAQGALLGIFCGLPLWCLFIVVLGPIYKHDNMAETGWKWAPMVIKCVYGAVLGWITNPIIAGLALGSQARRHLLVIEHDEESIAENASQIVDADGVPTIVEEDELTAPQFPPSSHASLSHSPRLSPHPSPMSASLHLPTPNINRPRTRSRASSTLSRPPLTANCSDLPIIPSRSLHAPQYSDGEALAVPKSAPLVQAGRMRSPSQVTAQGTGVGAGVGVGTGPTSFGTPPRTAFPVLGAPLTGPRETLAPPSPLPHHTIMTPSGPRRRGLTVSTAYTASSSANGNHFGGGTAPTSTGGAPGTGGSGWSYALGGTGGRNQRPRAISSLSGKGGSSGKEKIPGELWSKSAVPMGASSRTPAVTTTTTGEEEEVLAAEDADRPGELREGKKMPVWDVFGAVQKAEREGHAGNKSNEKKQREEQS</sequence>
<dbReference type="OrthoDB" id="15595at2759"/>
<feature type="compositionally biased region" description="Gly residues" evidence="1">
    <location>
        <begin position="482"/>
        <end position="500"/>
    </location>
</feature>
<feature type="compositionally biased region" description="Acidic residues" evidence="1">
    <location>
        <begin position="550"/>
        <end position="559"/>
    </location>
</feature>
<feature type="compositionally biased region" description="Low complexity" evidence="1">
    <location>
        <begin position="296"/>
        <end position="316"/>
    </location>
</feature>
<dbReference type="AlphaFoldDB" id="A0A854QJ57"/>
<dbReference type="EMBL" id="AMKT01000024">
    <property type="protein sequence ID" value="OXG26536.1"/>
    <property type="molecule type" value="Genomic_DNA"/>
</dbReference>
<evidence type="ECO:0000313" key="3">
    <source>
        <dbReference type="EMBL" id="OXG26536.1"/>
    </source>
</evidence>
<feature type="compositionally biased region" description="Basic and acidic residues" evidence="1">
    <location>
        <begin position="560"/>
        <end position="574"/>
    </location>
</feature>
<feature type="transmembrane region" description="Helical" evidence="2">
    <location>
        <begin position="231"/>
        <end position="250"/>
    </location>
</feature>
<dbReference type="InterPro" id="IPR018852">
    <property type="entry name" value="DUF2456"/>
</dbReference>
<feature type="compositionally biased region" description="Basic and acidic residues" evidence="1">
    <location>
        <begin position="584"/>
        <end position="605"/>
    </location>
</feature>
<proteinExistence type="predicted"/>